<dbReference type="EMBL" id="CATOUU010000660">
    <property type="protein sequence ID" value="CAI9938979.1"/>
    <property type="molecule type" value="Genomic_DNA"/>
</dbReference>
<protein>
    <submittedName>
        <fullName evidence="1">Uncharacterized protein</fullName>
    </submittedName>
</protein>
<evidence type="ECO:0000313" key="2">
    <source>
        <dbReference type="EMBL" id="CAL6021901.1"/>
    </source>
</evidence>
<dbReference type="EMBL" id="CAXDID020000090">
    <property type="protein sequence ID" value="CAL6021901.1"/>
    <property type="molecule type" value="Genomic_DNA"/>
</dbReference>
<sequence length="203" mass="23288">MSVTQLARQMIYDSFIPSSAIETSQIASLRDLLSQFGFSIVYLPQTPVNEEMYCLMSTTSSVEIKEKTVSELSTDQKKLSKLILSNNQYKFLQVLVNDSPYAIILTREAEPEFYSYLIQLKYAYTADLVTDKTKFPAHIQNLLNYGKEALCLNTRLLSEIENNAPRCGICEEKVAFGRKCQCGKTFHWWCCNQCQFCTNCSWE</sequence>
<dbReference type="Proteomes" id="UP001642409">
    <property type="component" value="Unassembled WGS sequence"/>
</dbReference>
<dbReference type="AlphaFoldDB" id="A0AA86U3B9"/>
<evidence type="ECO:0000313" key="3">
    <source>
        <dbReference type="Proteomes" id="UP001642409"/>
    </source>
</evidence>
<gene>
    <name evidence="1" type="ORF">HINF_LOCUS26624</name>
    <name evidence="2" type="ORF">HINF_LOCUS28387</name>
</gene>
<organism evidence="1">
    <name type="scientific">Hexamita inflata</name>
    <dbReference type="NCBI Taxonomy" id="28002"/>
    <lineage>
        <taxon>Eukaryota</taxon>
        <taxon>Metamonada</taxon>
        <taxon>Diplomonadida</taxon>
        <taxon>Hexamitidae</taxon>
        <taxon>Hexamitinae</taxon>
        <taxon>Hexamita</taxon>
    </lineage>
</organism>
<proteinExistence type="predicted"/>
<reference evidence="2 3" key="2">
    <citation type="submission" date="2024-07" db="EMBL/GenBank/DDBJ databases">
        <authorList>
            <person name="Akdeniz Z."/>
        </authorList>
    </citation>
    <scope>NUCLEOTIDE SEQUENCE [LARGE SCALE GENOMIC DNA]</scope>
</reference>
<keyword evidence="3" id="KW-1185">Reference proteome</keyword>
<name>A0AA86U3B9_9EUKA</name>
<evidence type="ECO:0000313" key="1">
    <source>
        <dbReference type="EMBL" id="CAI9938979.1"/>
    </source>
</evidence>
<reference evidence="1" key="1">
    <citation type="submission" date="2023-06" db="EMBL/GenBank/DDBJ databases">
        <authorList>
            <person name="Kurt Z."/>
        </authorList>
    </citation>
    <scope>NUCLEOTIDE SEQUENCE</scope>
</reference>
<comment type="caution">
    <text evidence="1">The sequence shown here is derived from an EMBL/GenBank/DDBJ whole genome shotgun (WGS) entry which is preliminary data.</text>
</comment>
<accession>A0AA86U3B9</accession>